<evidence type="ECO:0000256" key="2">
    <source>
        <dbReference type="ARBA" id="ARBA00022723"/>
    </source>
</evidence>
<accession>A0ABN2XYZ7</accession>
<dbReference type="InterPro" id="IPR018833">
    <property type="entry name" value="Rv2993c-like_N"/>
</dbReference>
<dbReference type="PANTHER" id="PTHR42796:SF4">
    <property type="entry name" value="FUMARYLACETOACETATE HYDROLASE DOMAIN-CONTAINING PROTEIN 2A"/>
    <property type="match status" value="1"/>
</dbReference>
<dbReference type="EMBL" id="BAAAMR010000001">
    <property type="protein sequence ID" value="GAA2118739.1"/>
    <property type="molecule type" value="Genomic_DNA"/>
</dbReference>
<dbReference type="Proteomes" id="UP001501020">
    <property type="component" value="Unassembled WGS sequence"/>
</dbReference>
<name>A0ABN2XYZ7_9ACTN</name>
<dbReference type="RefSeq" id="WP_344260290.1">
    <property type="nucleotide sequence ID" value="NZ_BAAAMR010000001.1"/>
</dbReference>
<sequence>MKLASYRHADQERFGAVVDDTVIDLTDASGHPTLASFVGSADYAKRDALIAQGTAVPLSEVTLLPVIPRPEKIVCSVRNYMDHHQEAVAAGLKRELSEFPPVFLRVWRSQVAHGQPIIRPKASESLDWEGELAVIIGRGGRDIPAESAWDHVAGYSCYNDASVRDFQFHAKQIAAGKNFESTGGFGPWMVTGDEIAPGQVLKLETRLNDEVVQSGDTGQMIFDVPQLIAYASTIFTLSPGDVIVTGTPAGVGFSRKPPRFMKPGDVVEVEIEGIGVLRNPVAQQA</sequence>
<dbReference type="InterPro" id="IPR051121">
    <property type="entry name" value="FAH"/>
</dbReference>
<dbReference type="InterPro" id="IPR036663">
    <property type="entry name" value="Fumarylacetoacetase_C_sf"/>
</dbReference>
<feature type="domain" description="Rv2993c-like N-terminal" evidence="4">
    <location>
        <begin position="1"/>
        <end position="65"/>
    </location>
</feature>
<dbReference type="SUPFAM" id="SSF56529">
    <property type="entry name" value="FAH"/>
    <property type="match status" value="1"/>
</dbReference>
<reference evidence="5 6" key="1">
    <citation type="journal article" date="2019" name="Int. J. Syst. Evol. Microbiol.">
        <title>The Global Catalogue of Microorganisms (GCM) 10K type strain sequencing project: providing services to taxonomists for standard genome sequencing and annotation.</title>
        <authorList>
            <consortium name="The Broad Institute Genomics Platform"/>
            <consortium name="The Broad Institute Genome Sequencing Center for Infectious Disease"/>
            <person name="Wu L."/>
            <person name="Ma J."/>
        </authorList>
    </citation>
    <scope>NUCLEOTIDE SEQUENCE [LARGE SCALE GENOMIC DNA]</scope>
    <source>
        <strain evidence="5 6">JCM 13850</strain>
    </source>
</reference>
<dbReference type="GO" id="GO:0016787">
    <property type="term" value="F:hydrolase activity"/>
    <property type="evidence" value="ECO:0007669"/>
    <property type="project" value="UniProtKB-KW"/>
</dbReference>
<evidence type="ECO:0000259" key="4">
    <source>
        <dbReference type="Pfam" id="PF10370"/>
    </source>
</evidence>
<comment type="similarity">
    <text evidence="1">Belongs to the FAH family.</text>
</comment>
<protein>
    <submittedName>
        <fullName evidence="5">Fumarylacetoacetate hydrolase family protein</fullName>
    </submittedName>
</protein>
<evidence type="ECO:0000256" key="1">
    <source>
        <dbReference type="ARBA" id="ARBA00010211"/>
    </source>
</evidence>
<dbReference type="Pfam" id="PF10370">
    <property type="entry name" value="Rv2993c-like_N"/>
    <property type="match status" value="1"/>
</dbReference>
<keyword evidence="2" id="KW-0479">Metal-binding</keyword>
<evidence type="ECO:0000313" key="5">
    <source>
        <dbReference type="EMBL" id="GAA2118739.1"/>
    </source>
</evidence>
<organism evidence="5 6">
    <name type="scientific">Actinomadura napierensis</name>
    <dbReference type="NCBI Taxonomy" id="267854"/>
    <lineage>
        <taxon>Bacteria</taxon>
        <taxon>Bacillati</taxon>
        <taxon>Actinomycetota</taxon>
        <taxon>Actinomycetes</taxon>
        <taxon>Streptosporangiales</taxon>
        <taxon>Thermomonosporaceae</taxon>
        <taxon>Actinomadura</taxon>
    </lineage>
</organism>
<dbReference type="InterPro" id="IPR011234">
    <property type="entry name" value="Fumarylacetoacetase-like_C"/>
</dbReference>
<keyword evidence="6" id="KW-1185">Reference proteome</keyword>
<comment type="caution">
    <text evidence="5">The sequence shown here is derived from an EMBL/GenBank/DDBJ whole genome shotgun (WGS) entry which is preliminary data.</text>
</comment>
<proteinExistence type="inferred from homology"/>
<dbReference type="Pfam" id="PF01557">
    <property type="entry name" value="FAA_hydrolase"/>
    <property type="match status" value="1"/>
</dbReference>
<gene>
    <name evidence="5" type="ORF">GCM10009727_02090</name>
</gene>
<dbReference type="PANTHER" id="PTHR42796">
    <property type="entry name" value="FUMARYLACETOACETATE HYDROLASE DOMAIN-CONTAINING PROTEIN 2A-RELATED"/>
    <property type="match status" value="1"/>
</dbReference>
<dbReference type="Gene3D" id="3.90.850.10">
    <property type="entry name" value="Fumarylacetoacetase-like, C-terminal domain"/>
    <property type="match status" value="1"/>
</dbReference>
<evidence type="ECO:0000259" key="3">
    <source>
        <dbReference type="Pfam" id="PF01557"/>
    </source>
</evidence>
<keyword evidence="5" id="KW-0378">Hydrolase</keyword>
<feature type="domain" description="Fumarylacetoacetase-like C-terminal" evidence="3">
    <location>
        <begin position="72"/>
        <end position="281"/>
    </location>
</feature>
<evidence type="ECO:0000313" key="6">
    <source>
        <dbReference type="Proteomes" id="UP001501020"/>
    </source>
</evidence>